<gene>
    <name evidence="1" type="ORF">CKO43_22180</name>
</gene>
<organism evidence="1 2">
    <name type="scientific">Rubrivivax gelatinosus</name>
    <name type="common">Rhodocyclus gelatinosus</name>
    <name type="synonym">Rhodopseudomonas gelatinosa</name>
    <dbReference type="NCBI Taxonomy" id="28068"/>
    <lineage>
        <taxon>Bacteria</taxon>
        <taxon>Pseudomonadati</taxon>
        <taxon>Pseudomonadota</taxon>
        <taxon>Betaproteobacteria</taxon>
        <taxon>Burkholderiales</taxon>
        <taxon>Sphaerotilaceae</taxon>
        <taxon>Rubrivivax</taxon>
    </lineage>
</organism>
<dbReference type="RefSeq" id="WP_200231812.1">
    <property type="nucleotide sequence ID" value="NZ_NRRT01000088.1"/>
</dbReference>
<comment type="caution">
    <text evidence="1">The sequence shown here is derived from an EMBL/GenBank/DDBJ whole genome shotgun (WGS) entry which is preliminary data.</text>
</comment>
<protein>
    <recommendedName>
        <fullName evidence="3">DUF2917 family protein</fullName>
    </recommendedName>
</protein>
<keyword evidence="2" id="KW-1185">Reference proteome</keyword>
<evidence type="ECO:0008006" key="3">
    <source>
        <dbReference type="Google" id="ProtNLM"/>
    </source>
</evidence>
<reference evidence="1" key="1">
    <citation type="submission" date="2017-08" db="EMBL/GenBank/DDBJ databases">
        <authorList>
            <person name="Imhoff J.F."/>
            <person name="Rahn T."/>
            <person name="Kuenzel S."/>
            <person name="Neulinger S.C."/>
        </authorList>
    </citation>
    <scope>NUCLEOTIDE SEQUENCE</scope>
    <source>
        <strain evidence="1">IM 151</strain>
    </source>
</reference>
<sequence>MTTETLELAAGQALALQLRRGDELVLLRGTLELRAPALWLAGTLHQAVQPWHEGQALRAAETGVWQGRALSAATLLLQRREPAWRRWLAGPGRHRERSAWA</sequence>
<name>A0ABS1E0Q4_RUBGE</name>
<reference evidence="1" key="2">
    <citation type="journal article" date="2020" name="Microorganisms">
        <title>Osmotic Adaptation and Compatible Solute Biosynthesis of Phototrophic Bacteria as Revealed from Genome Analyses.</title>
        <authorList>
            <person name="Imhoff J.F."/>
            <person name="Rahn T."/>
            <person name="Kunzel S."/>
            <person name="Keller A."/>
            <person name="Neulinger S.C."/>
        </authorList>
    </citation>
    <scope>NUCLEOTIDE SEQUENCE</scope>
    <source>
        <strain evidence="1">IM 151</strain>
    </source>
</reference>
<accession>A0ABS1E0Q4</accession>
<dbReference type="EMBL" id="NRRU01000123">
    <property type="protein sequence ID" value="MBK1715465.1"/>
    <property type="molecule type" value="Genomic_DNA"/>
</dbReference>
<dbReference type="Proteomes" id="UP001041814">
    <property type="component" value="Unassembled WGS sequence"/>
</dbReference>
<evidence type="ECO:0000313" key="2">
    <source>
        <dbReference type="Proteomes" id="UP001041814"/>
    </source>
</evidence>
<proteinExistence type="predicted"/>
<evidence type="ECO:0000313" key="1">
    <source>
        <dbReference type="EMBL" id="MBK1715465.1"/>
    </source>
</evidence>